<keyword evidence="6 12" id="KW-0547">Nucleotide-binding</keyword>
<evidence type="ECO:0000256" key="5">
    <source>
        <dbReference type="ARBA" id="ARBA00022723"/>
    </source>
</evidence>
<evidence type="ECO:0000256" key="11">
    <source>
        <dbReference type="ARBA" id="ARBA00022884"/>
    </source>
</evidence>
<feature type="binding site" evidence="12">
    <location>
        <position position="91"/>
    </location>
    <ligand>
        <name>CTP</name>
        <dbReference type="ChEBI" id="CHEBI:37563"/>
    </ligand>
</feature>
<feature type="domain" description="HD" evidence="13">
    <location>
        <begin position="228"/>
        <end position="329"/>
    </location>
</feature>
<dbReference type="InterPro" id="IPR043519">
    <property type="entry name" value="NT_sf"/>
</dbReference>
<dbReference type="Gene3D" id="1.10.3090.10">
    <property type="entry name" value="cca-adding enzyme, domain 2"/>
    <property type="match status" value="1"/>
</dbReference>
<dbReference type="Gene3D" id="3.30.460.10">
    <property type="entry name" value="Beta Polymerase, domain 2"/>
    <property type="match status" value="1"/>
</dbReference>
<dbReference type="InterPro" id="IPR032828">
    <property type="entry name" value="PolyA_RNA-bd"/>
</dbReference>
<dbReference type="SUPFAM" id="SSF81891">
    <property type="entry name" value="Poly A polymerase C-terminal region-like"/>
    <property type="match status" value="1"/>
</dbReference>
<dbReference type="SUPFAM" id="SSF81301">
    <property type="entry name" value="Nucleotidyltransferase"/>
    <property type="match status" value="1"/>
</dbReference>
<keyword evidence="4 12" id="KW-0548">Nucleotidyltransferase</keyword>
<feature type="binding site" evidence="12">
    <location>
        <position position="8"/>
    </location>
    <ligand>
        <name>CTP</name>
        <dbReference type="ChEBI" id="CHEBI:37563"/>
    </ligand>
</feature>
<dbReference type="GO" id="GO:0000049">
    <property type="term" value="F:tRNA binding"/>
    <property type="evidence" value="ECO:0007669"/>
    <property type="project" value="UniProtKB-UniRule"/>
</dbReference>
<keyword evidence="7 12" id="KW-0692">RNA repair</keyword>
<feature type="binding site" evidence="12">
    <location>
        <position position="11"/>
    </location>
    <ligand>
        <name>ATP</name>
        <dbReference type="ChEBI" id="CHEBI:30616"/>
    </ligand>
</feature>
<keyword evidence="8 12" id="KW-0378">Hydrolase</keyword>
<keyword evidence="12" id="KW-0511">Multifunctional enzyme</keyword>
<dbReference type="EC" id="2.7.7.72" evidence="12"/>
<keyword evidence="2 12" id="KW-0808">Transferase</keyword>
<dbReference type="Pfam" id="PF01966">
    <property type="entry name" value="HD"/>
    <property type="match status" value="1"/>
</dbReference>
<keyword evidence="15" id="KW-1185">Reference proteome</keyword>
<comment type="cofactor">
    <cofactor evidence="12">
        <name>Mg(2+)</name>
        <dbReference type="ChEBI" id="CHEBI:18420"/>
    </cofactor>
    <text evidence="12">Magnesium is required for nucleotidyltransferase activity.</text>
</comment>
<comment type="cofactor">
    <cofactor evidence="12">
        <name>Ni(2+)</name>
        <dbReference type="ChEBI" id="CHEBI:49786"/>
    </cofactor>
    <text evidence="12">Nickel for phosphatase activity.</text>
</comment>
<evidence type="ECO:0000256" key="3">
    <source>
        <dbReference type="ARBA" id="ARBA00022694"/>
    </source>
</evidence>
<evidence type="ECO:0000256" key="6">
    <source>
        <dbReference type="ARBA" id="ARBA00022741"/>
    </source>
</evidence>
<comment type="function">
    <text evidence="12">Catalyzes the addition and repair of the essential 3'-terminal CCA sequence in tRNAs without using a nucleic acid template. Adds these three nucleotides in the order of C, C, and A to the tRNA nucleotide-73, using CTP and ATP as substrates and producing inorganic pyrophosphate. tRNA 3'-terminal CCA addition is required both for tRNA processing and repair. Also involved in tRNA surveillance by mediating tandem CCA addition to generate a CCACCA at the 3' terminus of unstable tRNAs. While stable tRNAs receive only 3'-terminal CCA, unstable tRNAs are marked with CCACCA and rapidly degraded.</text>
</comment>
<dbReference type="PROSITE" id="PS51831">
    <property type="entry name" value="HD"/>
    <property type="match status" value="1"/>
</dbReference>
<dbReference type="InterPro" id="IPR006674">
    <property type="entry name" value="HD_domain"/>
</dbReference>
<evidence type="ECO:0000256" key="1">
    <source>
        <dbReference type="ARBA" id="ARBA00022596"/>
    </source>
</evidence>
<feature type="binding site" evidence="12">
    <location>
        <position position="140"/>
    </location>
    <ligand>
        <name>ATP</name>
        <dbReference type="ChEBI" id="CHEBI:30616"/>
    </ligand>
</feature>
<dbReference type="NCBIfam" id="NF008137">
    <property type="entry name" value="PRK10885.1"/>
    <property type="match status" value="1"/>
</dbReference>
<evidence type="ECO:0000256" key="9">
    <source>
        <dbReference type="ARBA" id="ARBA00022840"/>
    </source>
</evidence>
<gene>
    <name evidence="12" type="primary">cca</name>
    <name evidence="14" type="ORF">G7Y85_08300</name>
</gene>
<feature type="binding site" evidence="12">
    <location>
        <position position="11"/>
    </location>
    <ligand>
        <name>CTP</name>
        <dbReference type="ChEBI" id="CHEBI:37563"/>
    </ligand>
</feature>
<keyword evidence="10 12" id="KW-0460">Magnesium</keyword>
<accession>A0A6M2BRN6</accession>
<reference evidence="14 15" key="1">
    <citation type="journal article" date="2014" name="Int. J. Syst. Evol. Microbiol.">
        <title>Solimonas terrae sp. nov., isolated from soil.</title>
        <authorList>
            <person name="Kim S.J."/>
            <person name="Moon J.Y."/>
            <person name="Weon H.Y."/>
            <person name="Ahn J.H."/>
            <person name="Chen W.M."/>
            <person name="Kwon S.W."/>
        </authorList>
    </citation>
    <scope>NUCLEOTIDE SEQUENCE [LARGE SCALE GENOMIC DNA]</scope>
    <source>
        <strain evidence="14 15">KIS83-12</strain>
    </source>
</reference>
<dbReference type="PIRSF" id="PIRSF000813">
    <property type="entry name" value="CCA_bact"/>
    <property type="match status" value="1"/>
</dbReference>
<comment type="catalytic activity">
    <reaction evidence="12">
        <text>a tRNA with a 3' CCA end + 2 CTP + ATP = a tRNA with a 3' CCACCA end + 3 diphosphate</text>
        <dbReference type="Rhea" id="RHEA:76235"/>
        <dbReference type="Rhea" id="RHEA-COMP:10468"/>
        <dbReference type="Rhea" id="RHEA-COMP:18655"/>
        <dbReference type="ChEBI" id="CHEBI:30616"/>
        <dbReference type="ChEBI" id="CHEBI:33019"/>
        <dbReference type="ChEBI" id="CHEBI:37563"/>
        <dbReference type="ChEBI" id="CHEBI:83071"/>
        <dbReference type="ChEBI" id="CHEBI:195187"/>
    </reaction>
</comment>
<dbReference type="InterPro" id="IPR002646">
    <property type="entry name" value="PolA_pol_head_dom"/>
</dbReference>
<evidence type="ECO:0000313" key="15">
    <source>
        <dbReference type="Proteomes" id="UP000472676"/>
    </source>
</evidence>
<evidence type="ECO:0000313" key="14">
    <source>
        <dbReference type="EMBL" id="NGY04763.1"/>
    </source>
</evidence>
<dbReference type="EMBL" id="JAAMOW010000004">
    <property type="protein sequence ID" value="NGY04763.1"/>
    <property type="molecule type" value="Genomic_DNA"/>
</dbReference>
<dbReference type="AlphaFoldDB" id="A0A6M2BRN6"/>
<evidence type="ECO:0000259" key="13">
    <source>
        <dbReference type="PROSITE" id="PS51831"/>
    </source>
</evidence>
<comment type="domain">
    <text evidence="12">Comprises two domains: an N-terminal domain containing the nucleotidyltransferase activity and a C-terminal HD domain associated with both phosphodiesterase and phosphatase activities.</text>
</comment>
<dbReference type="EC" id="3.1.4.-" evidence="12"/>
<dbReference type="GO" id="GO:0005524">
    <property type="term" value="F:ATP binding"/>
    <property type="evidence" value="ECO:0007669"/>
    <property type="project" value="UniProtKB-UniRule"/>
</dbReference>
<keyword evidence="1 12" id="KW-0533">Nickel</keyword>
<keyword evidence="11 12" id="KW-0694">RNA-binding</keyword>
<dbReference type="PANTHER" id="PTHR47545">
    <property type="entry name" value="MULTIFUNCTIONAL CCA PROTEIN"/>
    <property type="match status" value="1"/>
</dbReference>
<protein>
    <recommendedName>
        <fullName evidence="12">Multifunctional CCA protein</fullName>
    </recommendedName>
    <domain>
        <recommendedName>
            <fullName evidence="12">CCA-adding enzyme</fullName>
            <ecNumber evidence="12">2.7.7.72</ecNumber>
        </recommendedName>
        <alternativeName>
            <fullName evidence="12">CCA tRNA nucleotidyltransferase</fullName>
        </alternativeName>
        <alternativeName>
            <fullName evidence="12">tRNA CCA-pyrophosphorylase</fullName>
        </alternativeName>
        <alternativeName>
            <fullName evidence="12">tRNA adenylyl-/cytidylyl-transferase</fullName>
        </alternativeName>
        <alternativeName>
            <fullName evidence="12">tRNA nucleotidyltransferase</fullName>
        </alternativeName>
        <alternativeName>
            <fullName evidence="12">tRNA-NT</fullName>
        </alternativeName>
    </domain>
    <domain>
        <recommendedName>
            <fullName evidence="12">2'-nucleotidase</fullName>
            <ecNumber evidence="12">3.1.3.-</ecNumber>
        </recommendedName>
    </domain>
    <domain>
        <recommendedName>
            <fullName evidence="12">2',3'-cyclic phosphodiesterase</fullName>
            <ecNumber evidence="12">3.1.4.-</ecNumber>
        </recommendedName>
    </domain>
    <domain>
        <recommendedName>
            <fullName evidence="12">Phosphatase</fullName>
        </recommendedName>
    </domain>
</protein>
<evidence type="ECO:0000256" key="10">
    <source>
        <dbReference type="ARBA" id="ARBA00022842"/>
    </source>
</evidence>
<dbReference type="CDD" id="cd00077">
    <property type="entry name" value="HDc"/>
    <property type="match status" value="1"/>
</dbReference>
<dbReference type="GO" id="GO:0004112">
    <property type="term" value="F:cyclic-nucleotide phosphodiesterase activity"/>
    <property type="evidence" value="ECO:0007669"/>
    <property type="project" value="UniProtKB-UniRule"/>
</dbReference>
<dbReference type="InterPro" id="IPR012006">
    <property type="entry name" value="CCA_bact"/>
</dbReference>
<comment type="catalytic activity">
    <reaction evidence="12">
        <text>a tRNA precursor + 2 CTP + ATP = a tRNA with a 3' CCA end + 3 diphosphate</text>
        <dbReference type="Rhea" id="RHEA:14433"/>
        <dbReference type="Rhea" id="RHEA-COMP:10465"/>
        <dbReference type="Rhea" id="RHEA-COMP:10468"/>
        <dbReference type="ChEBI" id="CHEBI:30616"/>
        <dbReference type="ChEBI" id="CHEBI:33019"/>
        <dbReference type="ChEBI" id="CHEBI:37563"/>
        <dbReference type="ChEBI" id="CHEBI:74896"/>
        <dbReference type="ChEBI" id="CHEBI:83071"/>
        <dbReference type="EC" id="2.7.7.72"/>
    </reaction>
</comment>
<dbReference type="GO" id="GO:0001680">
    <property type="term" value="P:tRNA 3'-terminal CCA addition"/>
    <property type="evidence" value="ECO:0007669"/>
    <property type="project" value="UniProtKB-UniRule"/>
</dbReference>
<comment type="miscellaneous">
    <text evidence="12">A single active site specifically recognizes both ATP and CTP and is responsible for their addition.</text>
</comment>
<dbReference type="HAMAP" id="MF_01262">
    <property type="entry name" value="CCA_bact_type2"/>
    <property type="match status" value="1"/>
</dbReference>
<proteinExistence type="inferred from homology"/>
<dbReference type="EC" id="3.1.3.-" evidence="12"/>
<evidence type="ECO:0000256" key="12">
    <source>
        <dbReference type="HAMAP-Rule" id="MF_01261"/>
    </source>
</evidence>
<feature type="binding site" evidence="12">
    <location>
        <position position="91"/>
    </location>
    <ligand>
        <name>ATP</name>
        <dbReference type="ChEBI" id="CHEBI:30616"/>
    </ligand>
</feature>
<comment type="subunit">
    <text evidence="12">Monomer. Can also form homodimers and oligomers.</text>
</comment>
<dbReference type="GO" id="GO:0042245">
    <property type="term" value="P:RNA repair"/>
    <property type="evidence" value="ECO:0007669"/>
    <property type="project" value="UniProtKB-KW"/>
</dbReference>
<dbReference type="GO" id="GO:0016791">
    <property type="term" value="F:phosphatase activity"/>
    <property type="evidence" value="ECO:0007669"/>
    <property type="project" value="UniProtKB-UniRule"/>
</dbReference>
<feature type="binding site" evidence="12">
    <location>
        <position position="8"/>
    </location>
    <ligand>
        <name>ATP</name>
        <dbReference type="ChEBI" id="CHEBI:30616"/>
    </ligand>
</feature>
<feature type="binding site" evidence="12">
    <location>
        <position position="140"/>
    </location>
    <ligand>
        <name>CTP</name>
        <dbReference type="ChEBI" id="CHEBI:37563"/>
    </ligand>
</feature>
<dbReference type="GO" id="GO:0000287">
    <property type="term" value="F:magnesium ion binding"/>
    <property type="evidence" value="ECO:0007669"/>
    <property type="project" value="UniProtKB-UniRule"/>
</dbReference>
<keyword evidence="3 12" id="KW-0819">tRNA processing</keyword>
<feature type="binding site" evidence="12">
    <location>
        <position position="23"/>
    </location>
    <ligand>
        <name>Mg(2+)</name>
        <dbReference type="ChEBI" id="CHEBI:18420"/>
    </ligand>
</feature>
<organism evidence="14 15">
    <name type="scientific">Solimonas terrae</name>
    <dbReference type="NCBI Taxonomy" id="1396819"/>
    <lineage>
        <taxon>Bacteria</taxon>
        <taxon>Pseudomonadati</taxon>
        <taxon>Pseudomonadota</taxon>
        <taxon>Gammaproteobacteria</taxon>
        <taxon>Nevskiales</taxon>
        <taxon>Nevskiaceae</taxon>
        <taxon>Solimonas</taxon>
    </lineage>
</organism>
<feature type="binding site" evidence="12">
    <location>
        <position position="137"/>
    </location>
    <ligand>
        <name>ATP</name>
        <dbReference type="ChEBI" id="CHEBI:30616"/>
    </ligand>
</feature>
<sequence>MKKYLVGGAVRDRLLGLPVKERDWVVVGSTPDQMVALGYRPVGKDFPVFLDPQTGEEHALARTERKSGRGYQGFTFHTGADVTLEDDLRRRDLTVNAIAEDEHGELIDPLGGVRDLEARVLRHVADAFVEDPVRVLRLARFHARFAPLGFHVAPETSVLLKQIVDSGEVDHLVPERVWQEMLKALATPAPSVFFTTLQHCGALARILPELDALHGVPQRADYHPEVDSLVHTLMCVDVAARAAFDMPVRYAALVHDLGKASTPPEQWPSHRLHDVRGVPLVEAFSARLRVPAACRDLAVLHTREHLLIHRALELRPKTLLEFLDRAAAFRSGERFEQVLQASLCDARGRLGFEQSAYPPADYLREARAVAATIQARDVLATEALQGAAIGARVQALRIEALTRWRAARASVS</sequence>
<dbReference type="GO" id="GO:0004810">
    <property type="term" value="F:CCA tRNA nucleotidyltransferase activity"/>
    <property type="evidence" value="ECO:0007669"/>
    <property type="project" value="UniProtKB-UniRule"/>
</dbReference>
<comment type="similarity">
    <text evidence="12">Belongs to the tRNA nucleotidyltransferase/poly(A) polymerase family. Bacterial CCA-adding enzyme type 1 subfamily.</text>
</comment>
<evidence type="ECO:0000256" key="8">
    <source>
        <dbReference type="ARBA" id="ARBA00022801"/>
    </source>
</evidence>
<dbReference type="CDD" id="cd05398">
    <property type="entry name" value="NT_ClassII-CCAase"/>
    <property type="match status" value="1"/>
</dbReference>
<dbReference type="PANTHER" id="PTHR47545:SF1">
    <property type="entry name" value="MULTIFUNCTIONAL CCA PROTEIN"/>
    <property type="match status" value="1"/>
</dbReference>
<feature type="binding site" evidence="12">
    <location>
        <position position="137"/>
    </location>
    <ligand>
        <name>CTP</name>
        <dbReference type="ChEBI" id="CHEBI:37563"/>
    </ligand>
</feature>
<comment type="caution">
    <text evidence="14">The sequence shown here is derived from an EMBL/GenBank/DDBJ whole genome shotgun (WGS) entry which is preliminary data.</text>
</comment>
<evidence type="ECO:0000256" key="4">
    <source>
        <dbReference type="ARBA" id="ARBA00022695"/>
    </source>
</evidence>
<dbReference type="Pfam" id="PF01743">
    <property type="entry name" value="PolyA_pol"/>
    <property type="match status" value="1"/>
</dbReference>
<dbReference type="Pfam" id="PF12627">
    <property type="entry name" value="PolyA_pol_RNAbd"/>
    <property type="match status" value="1"/>
</dbReference>
<keyword evidence="5 12" id="KW-0479">Metal-binding</keyword>
<dbReference type="InterPro" id="IPR003607">
    <property type="entry name" value="HD/PDEase_dom"/>
</dbReference>
<dbReference type="Proteomes" id="UP000472676">
    <property type="component" value="Unassembled WGS sequence"/>
</dbReference>
<evidence type="ECO:0000256" key="7">
    <source>
        <dbReference type="ARBA" id="ARBA00022800"/>
    </source>
</evidence>
<keyword evidence="9 12" id="KW-0067">ATP-binding</keyword>
<evidence type="ECO:0000256" key="2">
    <source>
        <dbReference type="ARBA" id="ARBA00022679"/>
    </source>
</evidence>
<name>A0A6M2BRN6_9GAMM</name>
<dbReference type="RefSeq" id="WP_166254797.1">
    <property type="nucleotide sequence ID" value="NZ_JAAMOW010000004.1"/>
</dbReference>
<dbReference type="InterPro" id="IPR050124">
    <property type="entry name" value="tRNA_CCA-adding_enzyme"/>
</dbReference>
<dbReference type="HAMAP" id="MF_01261">
    <property type="entry name" value="CCA_bact_type1"/>
    <property type="match status" value="1"/>
</dbReference>
<feature type="binding site" evidence="12">
    <location>
        <position position="21"/>
    </location>
    <ligand>
        <name>Mg(2+)</name>
        <dbReference type="ChEBI" id="CHEBI:18420"/>
    </ligand>
</feature>